<feature type="transmembrane region" description="Helical" evidence="8">
    <location>
        <begin position="564"/>
        <end position="584"/>
    </location>
</feature>
<evidence type="ECO:0000256" key="8">
    <source>
        <dbReference type="SAM" id="Phobius"/>
    </source>
</evidence>
<evidence type="ECO:0000256" key="1">
    <source>
        <dbReference type="ARBA" id="ARBA00004651"/>
    </source>
</evidence>
<evidence type="ECO:0000256" key="3">
    <source>
        <dbReference type="ARBA" id="ARBA00022692"/>
    </source>
</evidence>
<evidence type="ECO:0000313" key="11">
    <source>
        <dbReference type="Proteomes" id="UP001329430"/>
    </source>
</evidence>
<feature type="transmembrane region" description="Helical" evidence="8">
    <location>
        <begin position="373"/>
        <end position="398"/>
    </location>
</feature>
<dbReference type="PANTHER" id="PTHR42643">
    <property type="entry name" value="IONOTROPIC RECEPTOR 20A-RELATED"/>
    <property type="match status" value="1"/>
</dbReference>
<dbReference type="Proteomes" id="UP001329430">
    <property type="component" value="Chromosome 8"/>
</dbReference>
<keyword evidence="2" id="KW-1003">Cell membrane</keyword>
<dbReference type="Gene3D" id="1.10.287.70">
    <property type="match status" value="1"/>
</dbReference>
<reference evidence="10 11" key="1">
    <citation type="journal article" date="2024" name="Insects">
        <title>An Improved Chromosome-Level Genome Assembly of the Firefly Pyrocoelia pectoralis.</title>
        <authorList>
            <person name="Fu X."/>
            <person name="Meyer-Rochow V.B."/>
            <person name="Ballantyne L."/>
            <person name="Zhu X."/>
        </authorList>
    </citation>
    <scope>NUCLEOTIDE SEQUENCE [LARGE SCALE GENOMIC DNA]</scope>
    <source>
        <strain evidence="10">XCY_ONT2</strain>
    </source>
</reference>
<feature type="signal peptide" evidence="9">
    <location>
        <begin position="1"/>
        <end position="19"/>
    </location>
</feature>
<gene>
    <name evidence="10" type="ORF">RI129_010579</name>
</gene>
<evidence type="ECO:0000256" key="7">
    <source>
        <dbReference type="ARBA" id="ARBA00023180"/>
    </source>
</evidence>
<keyword evidence="6" id="KW-0675">Receptor</keyword>
<dbReference type="InterPro" id="IPR052192">
    <property type="entry name" value="Insect_Ionotropic_Sensory_Rcpt"/>
</dbReference>
<evidence type="ECO:0000256" key="5">
    <source>
        <dbReference type="ARBA" id="ARBA00023136"/>
    </source>
</evidence>
<proteinExistence type="predicted"/>
<dbReference type="PANTHER" id="PTHR42643:SF24">
    <property type="entry name" value="IONOTROPIC RECEPTOR 60A"/>
    <property type="match status" value="1"/>
</dbReference>
<comment type="caution">
    <text evidence="10">The sequence shown here is derived from an EMBL/GenBank/DDBJ whole genome shotgun (WGS) entry which is preliminary data.</text>
</comment>
<keyword evidence="3 8" id="KW-0812">Transmembrane</keyword>
<organism evidence="10 11">
    <name type="scientific">Pyrocoelia pectoralis</name>
    <dbReference type="NCBI Taxonomy" id="417401"/>
    <lineage>
        <taxon>Eukaryota</taxon>
        <taxon>Metazoa</taxon>
        <taxon>Ecdysozoa</taxon>
        <taxon>Arthropoda</taxon>
        <taxon>Hexapoda</taxon>
        <taxon>Insecta</taxon>
        <taxon>Pterygota</taxon>
        <taxon>Neoptera</taxon>
        <taxon>Endopterygota</taxon>
        <taxon>Coleoptera</taxon>
        <taxon>Polyphaga</taxon>
        <taxon>Elateriformia</taxon>
        <taxon>Elateroidea</taxon>
        <taxon>Lampyridae</taxon>
        <taxon>Lampyrinae</taxon>
        <taxon>Pyrocoelia</taxon>
    </lineage>
</organism>
<evidence type="ECO:0000256" key="6">
    <source>
        <dbReference type="ARBA" id="ARBA00023170"/>
    </source>
</evidence>
<keyword evidence="11" id="KW-1185">Reference proteome</keyword>
<dbReference type="SUPFAM" id="SSF53850">
    <property type="entry name" value="Periplasmic binding protein-like II"/>
    <property type="match status" value="1"/>
</dbReference>
<feature type="transmembrane region" description="Helical" evidence="8">
    <location>
        <begin position="302"/>
        <end position="332"/>
    </location>
</feature>
<accession>A0AAN7V664</accession>
<evidence type="ECO:0000256" key="9">
    <source>
        <dbReference type="SAM" id="SignalP"/>
    </source>
</evidence>
<keyword evidence="9" id="KW-0732">Signal</keyword>
<dbReference type="GO" id="GO:0005886">
    <property type="term" value="C:plasma membrane"/>
    <property type="evidence" value="ECO:0007669"/>
    <property type="project" value="UniProtKB-SubCell"/>
</dbReference>
<dbReference type="EMBL" id="JAVRBK010000008">
    <property type="protein sequence ID" value="KAK5639768.1"/>
    <property type="molecule type" value="Genomic_DNA"/>
</dbReference>
<evidence type="ECO:0000313" key="10">
    <source>
        <dbReference type="EMBL" id="KAK5639768.1"/>
    </source>
</evidence>
<name>A0AAN7V664_9COLE</name>
<keyword evidence="5 8" id="KW-0472">Membrane</keyword>
<keyword evidence="4 8" id="KW-1133">Transmembrane helix</keyword>
<feature type="chain" id="PRO_5042935313" evidence="9">
    <location>
        <begin position="20"/>
        <end position="598"/>
    </location>
</feature>
<sequence>MKKYTFFCVALLWPTLTECGLQPVQTVILSEIGTIINNIQSKFKSEYSTMVVASVSDPVVSNLVNTIFESAHLPIIAVNINESVKWTPCYSKANIVIAVLRNVDQIQFGLERLRKFSFFVHQAYFFFLIAENVSNINWFTNTSDMLWANHILHFFYLFHHYDWEILSYNPFTKKVGNWSGNYEGLFADRPLKMNGYEVRGGVVEDEPQSIFGKDGKVYSTEIVVIKNIFNWLNASLRVSRSYNGSYKKLNKEIIAGQINCGLSTYFLHNSKTLEVNSDLQFAYPYQINAYVFLLPRPQNLPMYLNIFMVFTIELWICILVSCILLTLAIVLIDKIAHRQHSFVSRENPFFQTIRLMINLPSEEHRRTIFSKKLLFMFGLLLSFWVNALFQSSLISVLVKPKRHKRLTTVRQVSESGIPIYLSGKSIDTRTNLSSLLQKQFVFKDKIEIMDMIMAGNTNNIYSCNSLQCAEIMIRRSRNKFGKNMYYILEEKLIPGHRSYIFPKNSPFIDTVNRFILLYKEFGLLQSYKFGDLETEKNLIPEPNNYYKYKKMGATVLTLDHMQTAFYILLLGYAISLLVVLVEVFRVKIRLGYKNAEMV</sequence>
<evidence type="ECO:0000256" key="2">
    <source>
        <dbReference type="ARBA" id="ARBA00022475"/>
    </source>
</evidence>
<evidence type="ECO:0000256" key="4">
    <source>
        <dbReference type="ARBA" id="ARBA00022989"/>
    </source>
</evidence>
<dbReference type="AlphaFoldDB" id="A0AAN7V664"/>
<protein>
    <submittedName>
        <fullName evidence="10">Uncharacterized protein</fullName>
    </submittedName>
</protein>
<comment type="subcellular location">
    <subcellularLocation>
        <location evidence="1">Cell membrane</location>
        <topology evidence="1">Multi-pass membrane protein</topology>
    </subcellularLocation>
</comment>
<keyword evidence="7" id="KW-0325">Glycoprotein</keyword>